<reference evidence="1 2" key="1">
    <citation type="journal article" date="2018" name="Appl. Environ. Microbiol.">
        <title>Antimicrobial susceptibility testing and tentative epidemiological cut-off values of five Bacillus species relevant for use as animal feed additives or for plant protection.</title>
        <authorList>
            <person name="Agerso Y."/>
            <person name="Stuer-Lauridsen B."/>
            <person name="Bjerre K."/>
            <person name="Jensen M.G."/>
            <person name="Johansen E."/>
            <person name="Bennedsen M."/>
            <person name="Brockmann E."/>
            <person name="Nielsen B."/>
        </authorList>
    </citation>
    <scope>NUCLEOTIDE SEQUENCE [LARGE SCALE GENOMIC DNA]</scope>
    <source>
        <strain evidence="1 2">CHCC20162</strain>
    </source>
</reference>
<dbReference type="EMBL" id="PQWM01000054">
    <property type="protein sequence ID" value="RDZ07204.1"/>
    <property type="molecule type" value="Genomic_DNA"/>
</dbReference>
<accession>A0A3D8WUJ7</accession>
<sequence length="98" mass="11240">MNHIKLVGTQVESYYRGCGEAFLVVENGKPTKLIYENPEMPAVRKDLNDDELMDLFAEHGVDFYELERKEAVILMGTCSCYDFCFPELFIDFKASDQG</sequence>
<gene>
    <name evidence="1" type="ORF">C3744_27765</name>
</gene>
<evidence type="ECO:0000313" key="1">
    <source>
        <dbReference type="EMBL" id="RDZ07204.1"/>
    </source>
</evidence>
<organism evidence="1 2">
    <name type="scientific">Priestia megaterium</name>
    <name type="common">Bacillus megaterium</name>
    <dbReference type="NCBI Taxonomy" id="1404"/>
    <lineage>
        <taxon>Bacteria</taxon>
        <taxon>Bacillati</taxon>
        <taxon>Bacillota</taxon>
        <taxon>Bacilli</taxon>
        <taxon>Bacillales</taxon>
        <taxon>Bacillaceae</taxon>
        <taxon>Priestia</taxon>
    </lineage>
</organism>
<dbReference type="RefSeq" id="WP_116078473.1">
    <property type="nucleotide sequence ID" value="NZ_CP187630.1"/>
</dbReference>
<protein>
    <submittedName>
        <fullName evidence="1">Uncharacterized protein</fullName>
    </submittedName>
</protein>
<proteinExistence type="predicted"/>
<dbReference type="Proteomes" id="UP000256519">
    <property type="component" value="Unassembled WGS sequence"/>
</dbReference>
<evidence type="ECO:0000313" key="2">
    <source>
        <dbReference type="Proteomes" id="UP000256519"/>
    </source>
</evidence>
<dbReference type="AlphaFoldDB" id="A0A3D8WUJ7"/>
<name>A0A3D8WUJ7_PRIMG</name>
<comment type="caution">
    <text evidence="1">The sequence shown here is derived from an EMBL/GenBank/DDBJ whole genome shotgun (WGS) entry which is preliminary data.</text>
</comment>